<proteinExistence type="predicted"/>
<dbReference type="Proteomes" id="UP000281393">
    <property type="component" value="Chromosome"/>
</dbReference>
<organism evidence="1 2">
    <name type="scientific">Salmonella enterica subsp. enterica serovar Daytona</name>
    <dbReference type="NCBI Taxonomy" id="1962639"/>
    <lineage>
        <taxon>Bacteria</taxon>
        <taxon>Pseudomonadati</taxon>
        <taxon>Pseudomonadota</taxon>
        <taxon>Gammaproteobacteria</taxon>
        <taxon>Enterobacterales</taxon>
        <taxon>Enterobacteriaceae</taxon>
        <taxon>Salmonella</taxon>
    </lineage>
</organism>
<reference evidence="1 2" key="1">
    <citation type="submission" date="2018-12" db="EMBL/GenBank/DDBJ databases">
        <authorList>
            <consortium name="Pathogen Informatics"/>
        </authorList>
    </citation>
    <scope>NUCLEOTIDE SEQUENCE [LARGE SCALE GENOMIC DNA]</scope>
    <source>
        <strain evidence="1 2">NCTC7102</strain>
    </source>
</reference>
<accession>A0A447JEF0</accession>
<name>A0A447JEF0_SALET</name>
<evidence type="ECO:0000313" key="1">
    <source>
        <dbReference type="EMBL" id="VDY39650.1"/>
    </source>
</evidence>
<sequence length="179" mass="19355">MSGAPCEICISWLQNWREATAKLKYRRTLMKSPLLLKSLSQDGQFSGKTQCADLCNCCRAWARQARWPWPIIRCPTLTELTTTLNAETSPMFYSGADEGAALYLEGLPTQGQGWQPTSATGTNIEIGTDGGGAPLSSGGDAVATAISLYRGATLETDRGKKFIRREDIPKVSTSTSKAT</sequence>
<protein>
    <submittedName>
        <fullName evidence="1">AIDA autotransporter</fullName>
    </submittedName>
</protein>
<dbReference type="AlphaFoldDB" id="A0A447JEF0"/>
<dbReference type="EMBL" id="LR133909">
    <property type="protein sequence ID" value="VDY39650.1"/>
    <property type="molecule type" value="Genomic_DNA"/>
</dbReference>
<evidence type="ECO:0000313" key="2">
    <source>
        <dbReference type="Proteomes" id="UP000281393"/>
    </source>
</evidence>
<gene>
    <name evidence="1" type="ORF">NCTC7102_01717</name>
</gene>